<dbReference type="InterPro" id="IPR014239">
    <property type="entry name" value="YpeB_PepSY1-2"/>
</dbReference>
<dbReference type="RefSeq" id="WP_090793639.1">
    <property type="nucleotide sequence ID" value="NZ_FMYI01000002.1"/>
</dbReference>
<dbReference type="InterPro" id="IPR048402">
    <property type="entry name" value="YpeB_N"/>
</dbReference>
<dbReference type="Proteomes" id="UP000242949">
    <property type="component" value="Unassembled WGS sequence"/>
</dbReference>
<name>A0A1G6HB90_9BACI</name>
<gene>
    <name evidence="3" type="ORF">SAMN05421734_102438</name>
</gene>
<evidence type="ECO:0000313" key="4">
    <source>
        <dbReference type="Proteomes" id="UP000242949"/>
    </source>
</evidence>
<organism evidence="3 4">
    <name type="scientific">Pelagirhabdus alkalitolerans</name>
    <dbReference type="NCBI Taxonomy" id="1612202"/>
    <lineage>
        <taxon>Bacteria</taxon>
        <taxon>Bacillati</taxon>
        <taxon>Bacillota</taxon>
        <taxon>Bacilli</taxon>
        <taxon>Bacillales</taxon>
        <taxon>Bacillaceae</taxon>
        <taxon>Pelagirhabdus</taxon>
    </lineage>
</organism>
<dbReference type="NCBIfam" id="TIGR02889">
    <property type="entry name" value="spore_YpeB"/>
    <property type="match status" value="1"/>
</dbReference>
<protein>
    <submittedName>
        <fullName evidence="3">Spore germination protein</fullName>
    </submittedName>
</protein>
<evidence type="ECO:0000313" key="3">
    <source>
        <dbReference type="EMBL" id="SDB91461.1"/>
    </source>
</evidence>
<dbReference type="Pfam" id="PF20769">
    <property type="entry name" value="YPEB_N"/>
    <property type="match status" value="1"/>
</dbReference>
<accession>A0A1G6HB90</accession>
<feature type="domain" description="Sporulation protein YpeB N-terminal" evidence="2">
    <location>
        <begin position="29"/>
        <end position="162"/>
    </location>
</feature>
<evidence type="ECO:0000259" key="2">
    <source>
        <dbReference type="Pfam" id="PF20769"/>
    </source>
</evidence>
<dbReference type="EMBL" id="FMYI01000002">
    <property type="protein sequence ID" value="SDB91461.1"/>
    <property type="molecule type" value="Genomic_DNA"/>
</dbReference>
<dbReference type="GO" id="GO:0009847">
    <property type="term" value="P:spore germination"/>
    <property type="evidence" value="ECO:0007669"/>
    <property type="project" value="InterPro"/>
</dbReference>
<evidence type="ECO:0000259" key="1">
    <source>
        <dbReference type="Pfam" id="PF14620"/>
    </source>
</evidence>
<dbReference type="Pfam" id="PF14620">
    <property type="entry name" value="YPEB_PepSY1-2"/>
    <property type="match status" value="1"/>
</dbReference>
<sequence>MKRWIVIALLGLTLLISVFWGLRINQQRDMMVVHAENNYQRAFHDLTYHLDVLHEEIGTTLALNSTERMTPQLIEIWRLTAQAQSDVAQLPLVVLPFNQTELYLSEVGDFTYDVAMRDLDENPLSDDELEKLTALYQTSEQIRENVRITQNQVLNEELKWVELEMLLTQGDTGDTHSLVDGLLSVNDLATDFQEAHSHTLSPTLPSQHDHFKHIDGEQVSADEAVEKIKDQFELDEEALVDLNTSEESAQLATYYGSFEAQENHGYVEVSQQGGHILNYMMNRDVSHAELGLNEAQNEAESFLNQQDLNSMTLLQAAQYDQIGVFEFVGLEDDVYVYPDKVMIKVALDDGAIVGFNATDYYRNHQKRDVEEPELTLQEAENAINHHLTVEDHHLAIIDERDGEEVLSYALFCTNETDTYRIFIDANTGREVMAEILHDVEPIWGL</sequence>
<dbReference type="AlphaFoldDB" id="A0A1G6HB90"/>
<dbReference type="OrthoDB" id="2372097at2"/>
<proteinExistence type="predicted"/>
<feature type="domain" description="Sporulation protein YpeB PepSY1 and PepSY2" evidence="1">
    <location>
        <begin position="208"/>
        <end position="369"/>
    </location>
</feature>
<keyword evidence="4" id="KW-1185">Reference proteome</keyword>
<dbReference type="STRING" id="1612202.SAMN05421734_102438"/>
<reference evidence="4" key="1">
    <citation type="submission" date="2016-09" db="EMBL/GenBank/DDBJ databases">
        <authorList>
            <person name="Varghese N."/>
            <person name="Submissions S."/>
        </authorList>
    </citation>
    <scope>NUCLEOTIDE SEQUENCE [LARGE SCALE GENOMIC DNA]</scope>
    <source>
        <strain evidence="4">S5</strain>
    </source>
</reference>